<dbReference type="OrthoDB" id="47328at2759"/>
<dbReference type="AlphaFoldDB" id="A0A4S2LJV0"/>
<dbReference type="EMBL" id="SJOL01007024">
    <property type="protein sequence ID" value="TGZ63811.1"/>
    <property type="molecule type" value="Genomic_DNA"/>
</dbReference>
<name>A0A4S2LJV0_OPIFE</name>
<evidence type="ECO:0000256" key="1">
    <source>
        <dbReference type="SAM" id="MobiDB-lite"/>
    </source>
</evidence>
<organism evidence="3 4">
    <name type="scientific">Opisthorchis felineus</name>
    <dbReference type="NCBI Taxonomy" id="147828"/>
    <lineage>
        <taxon>Eukaryota</taxon>
        <taxon>Metazoa</taxon>
        <taxon>Spiralia</taxon>
        <taxon>Lophotrochozoa</taxon>
        <taxon>Platyhelminthes</taxon>
        <taxon>Trematoda</taxon>
        <taxon>Digenea</taxon>
        <taxon>Opisthorchiida</taxon>
        <taxon>Opisthorchiata</taxon>
        <taxon>Opisthorchiidae</taxon>
        <taxon>Opisthorchis</taxon>
    </lineage>
</organism>
<sequence>MTTKRRFTKHILPNVYNFRNKETDGNKTDLSYTGFGWGSCIPEPIDYEHYVSNRKNSIINDPHRELILFPVDDLRLIRLPNTHRVSDAGVPPDALKPDALISSPLGRHAIAFLANNEWIYVHQPSALYRGQWWKLPRDSTVETILGPLLNHWFSVDQLDAPDQKVGSELGGWGISNRVSPSHGSTRITSTSGSRPWTAAVVSSRSRLDATQALDLLKTTTATDAYESGGRRMVRGKSKLNAVDQPSSLRDGVLDDTPTPAGDEV</sequence>
<dbReference type="Pfam" id="PF11878">
    <property type="entry name" value="DOCK_C-D_N"/>
    <property type="match status" value="1"/>
</dbReference>
<accession>A0A4S2LJV0</accession>
<comment type="caution">
    <text evidence="3">The sequence shown here is derived from an EMBL/GenBank/DDBJ whole genome shotgun (WGS) entry which is preliminary data.</text>
</comment>
<evidence type="ECO:0000259" key="2">
    <source>
        <dbReference type="Pfam" id="PF11878"/>
    </source>
</evidence>
<dbReference type="Proteomes" id="UP000308267">
    <property type="component" value="Unassembled WGS sequence"/>
</dbReference>
<proteinExistence type="predicted"/>
<protein>
    <recommendedName>
        <fullName evidence="2">Dedicator of cytokinesis C/D N-terminal domain-containing protein</fullName>
    </recommendedName>
</protein>
<evidence type="ECO:0000313" key="3">
    <source>
        <dbReference type="EMBL" id="TGZ63811.1"/>
    </source>
</evidence>
<keyword evidence="4" id="KW-1185">Reference proteome</keyword>
<dbReference type="InterPro" id="IPR021816">
    <property type="entry name" value="DOCK_C/D_N"/>
</dbReference>
<reference evidence="3 4" key="1">
    <citation type="journal article" date="2019" name="BMC Genomics">
        <title>New insights from Opisthorchis felineus genome: update on genomics of the epidemiologically important liver flukes.</title>
        <authorList>
            <person name="Ershov N.I."/>
            <person name="Mordvinov V.A."/>
            <person name="Prokhortchouk E.B."/>
            <person name="Pakharukova M.Y."/>
            <person name="Gunbin K.V."/>
            <person name="Ustyantsev K."/>
            <person name="Genaev M.A."/>
            <person name="Blinov A.G."/>
            <person name="Mazur A."/>
            <person name="Boulygina E."/>
            <person name="Tsygankova S."/>
            <person name="Khrameeva E."/>
            <person name="Chekanov N."/>
            <person name="Fan G."/>
            <person name="Xiao A."/>
            <person name="Zhang H."/>
            <person name="Xu X."/>
            <person name="Yang H."/>
            <person name="Solovyev V."/>
            <person name="Lee S.M."/>
            <person name="Liu X."/>
            <person name="Afonnikov D.A."/>
            <person name="Skryabin K.G."/>
        </authorList>
    </citation>
    <scope>NUCLEOTIDE SEQUENCE [LARGE SCALE GENOMIC DNA]</scope>
    <source>
        <strain evidence="3">AK-0245</strain>
        <tissue evidence="3">Whole organism</tissue>
    </source>
</reference>
<feature type="domain" description="Dedicator of cytokinesis C/D N-terminal" evidence="2">
    <location>
        <begin position="43"/>
        <end position="139"/>
    </location>
</feature>
<evidence type="ECO:0000313" key="4">
    <source>
        <dbReference type="Proteomes" id="UP000308267"/>
    </source>
</evidence>
<feature type="region of interest" description="Disordered" evidence="1">
    <location>
        <begin position="227"/>
        <end position="264"/>
    </location>
</feature>
<gene>
    <name evidence="3" type="ORF">CRM22_006697</name>
</gene>